<organism evidence="2 3">
    <name type="scientific">Popillia japonica</name>
    <name type="common">Japanese beetle</name>
    <dbReference type="NCBI Taxonomy" id="7064"/>
    <lineage>
        <taxon>Eukaryota</taxon>
        <taxon>Metazoa</taxon>
        <taxon>Ecdysozoa</taxon>
        <taxon>Arthropoda</taxon>
        <taxon>Hexapoda</taxon>
        <taxon>Insecta</taxon>
        <taxon>Pterygota</taxon>
        <taxon>Neoptera</taxon>
        <taxon>Endopterygota</taxon>
        <taxon>Coleoptera</taxon>
        <taxon>Polyphaga</taxon>
        <taxon>Scarabaeiformia</taxon>
        <taxon>Scarabaeidae</taxon>
        <taxon>Rutelinae</taxon>
        <taxon>Popillia</taxon>
    </lineage>
</organism>
<evidence type="ECO:0000313" key="3">
    <source>
        <dbReference type="Proteomes" id="UP001458880"/>
    </source>
</evidence>
<evidence type="ECO:0000313" key="2">
    <source>
        <dbReference type="EMBL" id="KAK9719660.1"/>
    </source>
</evidence>
<dbReference type="Proteomes" id="UP001458880">
    <property type="component" value="Unassembled WGS sequence"/>
</dbReference>
<comment type="caution">
    <text evidence="2">The sequence shown here is derived from an EMBL/GenBank/DDBJ whole genome shotgun (WGS) entry which is preliminary data.</text>
</comment>
<name>A0AAW1KLU0_POPJA</name>
<accession>A0AAW1KLU0</accession>
<evidence type="ECO:0000256" key="1">
    <source>
        <dbReference type="SAM" id="MobiDB-lite"/>
    </source>
</evidence>
<proteinExistence type="predicted"/>
<sequence length="139" mass="15947">MSKLKRKNYKNCTLTRKQIEEVLRIELDLSDSERGEDDSIDDPTSNIDNNEVSELEDNLEFIEEEGDDDVPIEDTNLEVEEEAGSNTYTSKSGKLWQRTCLIRGRRAMHNIVTQPPGLTAYSTAATTILEIFELFERKM</sequence>
<protein>
    <submittedName>
        <fullName evidence="2">Uncharacterized protein</fullName>
    </submittedName>
</protein>
<gene>
    <name evidence="2" type="ORF">QE152_g22550</name>
</gene>
<keyword evidence="3" id="KW-1185">Reference proteome</keyword>
<dbReference type="AlphaFoldDB" id="A0AAW1KLU0"/>
<dbReference type="EMBL" id="JASPKY010000217">
    <property type="protein sequence ID" value="KAK9719660.1"/>
    <property type="molecule type" value="Genomic_DNA"/>
</dbReference>
<reference evidence="2 3" key="1">
    <citation type="journal article" date="2024" name="BMC Genomics">
        <title>De novo assembly and annotation of Popillia japonica's genome with initial clues to its potential as an invasive pest.</title>
        <authorList>
            <person name="Cucini C."/>
            <person name="Boschi S."/>
            <person name="Funari R."/>
            <person name="Cardaioli E."/>
            <person name="Iannotti N."/>
            <person name="Marturano G."/>
            <person name="Paoli F."/>
            <person name="Bruttini M."/>
            <person name="Carapelli A."/>
            <person name="Frati F."/>
            <person name="Nardi F."/>
        </authorList>
    </citation>
    <scope>NUCLEOTIDE SEQUENCE [LARGE SCALE GENOMIC DNA]</scope>
    <source>
        <strain evidence="2">DMR45628</strain>
    </source>
</reference>
<feature type="region of interest" description="Disordered" evidence="1">
    <location>
        <begin position="27"/>
        <end position="50"/>
    </location>
</feature>